<evidence type="ECO:0000313" key="1">
    <source>
        <dbReference type="EMBL" id="RZG45028.1"/>
    </source>
</evidence>
<keyword evidence="2" id="KW-1185">Reference proteome</keyword>
<dbReference type="AlphaFoldDB" id="A0A4Q7AH53"/>
<protein>
    <submittedName>
        <fullName evidence="1">Uncharacterized protein</fullName>
    </submittedName>
</protein>
<sequence>MKKALVREFGADFELKFFDMDDVQRTESSYPLKLDFHAENEFLLCISQEFQLFKFDTLTCIKTRLVDLEQEIIRKGEK</sequence>
<name>A0A4Q7AH53_9GAMM</name>
<accession>A0A4Q7AH53</accession>
<evidence type="ECO:0000313" key="2">
    <source>
        <dbReference type="Proteomes" id="UP000293863"/>
    </source>
</evidence>
<dbReference type="RefSeq" id="WP_130131324.1">
    <property type="nucleotide sequence ID" value="NZ_SGSQ01000020.1"/>
</dbReference>
<dbReference type="Proteomes" id="UP000293863">
    <property type="component" value="Unassembled WGS sequence"/>
</dbReference>
<comment type="caution">
    <text evidence="1">The sequence shown here is derived from an EMBL/GenBank/DDBJ whole genome shotgun (WGS) entry which is preliminary data.</text>
</comment>
<dbReference type="EMBL" id="SGSQ01000020">
    <property type="protein sequence ID" value="RZG45028.1"/>
    <property type="molecule type" value="Genomic_DNA"/>
</dbReference>
<proteinExistence type="predicted"/>
<reference evidence="1 2" key="1">
    <citation type="submission" date="2019-02" db="EMBL/GenBank/DDBJ databases">
        <title>The Batch Genome Submission of Acinetobacter spp. strains.</title>
        <authorList>
            <person name="Qin J."/>
            <person name="Hu Y."/>
            <person name="Ye H."/>
            <person name="Wei L."/>
            <person name="Feng Y."/>
            <person name="Zong Z."/>
        </authorList>
    </citation>
    <scope>NUCLEOTIDE SEQUENCE [LARGE SCALE GENOMIC DNA]</scope>
    <source>
        <strain evidence="1 2">WCHAW060049</strain>
    </source>
</reference>
<organism evidence="1 2">
    <name type="scientific">Acinetobacter wuhouensis</name>
    <dbReference type="NCBI Taxonomy" id="1879050"/>
    <lineage>
        <taxon>Bacteria</taxon>
        <taxon>Pseudomonadati</taxon>
        <taxon>Pseudomonadota</taxon>
        <taxon>Gammaproteobacteria</taxon>
        <taxon>Moraxellales</taxon>
        <taxon>Moraxellaceae</taxon>
        <taxon>Acinetobacter</taxon>
    </lineage>
</organism>
<gene>
    <name evidence="1" type="ORF">EXU28_13135</name>
</gene>